<dbReference type="GO" id="GO:0061630">
    <property type="term" value="F:ubiquitin protein ligase activity"/>
    <property type="evidence" value="ECO:0007669"/>
    <property type="project" value="UniProtKB-EC"/>
</dbReference>
<evidence type="ECO:0000256" key="1">
    <source>
        <dbReference type="ARBA" id="ARBA00000900"/>
    </source>
</evidence>
<dbReference type="InterPro" id="IPR017907">
    <property type="entry name" value="Znf_RING_CS"/>
</dbReference>
<organism evidence="14 15">
    <name type="scientific">Adiantum capillus-veneris</name>
    <name type="common">Maidenhair fern</name>
    <dbReference type="NCBI Taxonomy" id="13818"/>
    <lineage>
        <taxon>Eukaryota</taxon>
        <taxon>Viridiplantae</taxon>
        <taxon>Streptophyta</taxon>
        <taxon>Embryophyta</taxon>
        <taxon>Tracheophyta</taxon>
        <taxon>Polypodiopsida</taxon>
        <taxon>Polypodiidae</taxon>
        <taxon>Polypodiales</taxon>
        <taxon>Pteridineae</taxon>
        <taxon>Pteridaceae</taxon>
        <taxon>Vittarioideae</taxon>
        <taxon>Adiantum</taxon>
    </lineage>
</organism>
<comment type="caution">
    <text evidence="14">The sequence shown here is derived from an EMBL/GenBank/DDBJ whole genome shotgun (WGS) entry which is preliminary data.</text>
</comment>
<accession>A0A9D4ZLE2</accession>
<evidence type="ECO:0000256" key="8">
    <source>
        <dbReference type="ARBA" id="ARBA00022786"/>
    </source>
</evidence>
<protein>
    <recommendedName>
        <fullName evidence="4">RING-type E3 ubiquitin transferase</fullName>
        <ecNumber evidence="4">2.3.2.27</ecNumber>
    </recommendedName>
</protein>
<dbReference type="SUPFAM" id="SSF57850">
    <property type="entry name" value="RING/U-box"/>
    <property type="match status" value="1"/>
</dbReference>
<sequence>MTTVSNTSPCGSEKLDATRADCISQHMSKNESSVTGCNFDCSICLEESREPVVTMCGHLFCWSCLHQWITIHSVLEECPVCKTCVKDKIIPLYGRGKTGLTKLESKKVHPHRPSPHPHPSTASTVPRDAGFQYFGQQQHGLISRENYTSRGLYPSSSVGAFGIFPALFGVHTVASLDQNVGYPPGSSYNSMTFRMPAINSISSQQRRLNAQQEFVLYWFLILLAGFAISCFLLF</sequence>
<dbReference type="PANTHER" id="PTHR12313">
    <property type="entry name" value="E3 UBIQUITIN-PROTEIN LIGASE RNF5-RELATED"/>
    <property type="match status" value="1"/>
</dbReference>
<comment type="subcellular location">
    <subcellularLocation>
        <location evidence="2">Endomembrane system</location>
    </subcellularLocation>
</comment>
<dbReference type="InterPro" id="IPR013083">
    <property type="entry name" value="Znf_RING/FYVE/PHD"/>
</dbReference>
<comment type="pathway">
    <text evidence="3">Protein modification; protein ubiquitination.</text>
</comment>
<evidence type="ECO:0000313" key="14">
    <source>
        <dbReference type="EMBL" id="KAI5078082.1"/>
    </source>
</evidence>
<dbReference type="PROSITE" id="PS00518">
    <property type="entry name" value="ZF_RING_1"/>
    <property type="match status" value="1"/>
</dbReference>
<keyword evidence="12" id="KW-0812">Transmembrane</keyword>
<dbReference type="EMBL" id="JABFUD020000007">
    <property type="protein sequence ID" value="KAI5078082.1"/>
    <property type="molecule type" value="Genomic_DNA"/>
</dbReference>
<dbReference type="GO" id="GO:0005783">
    <property type="term" value="C:endoplasmic reticulum"/>
    <property type="evidence" value="ECO:0007669"/>
    <property type="project" value="InterPro"/>
</dbReference>
<name>A0A9D4ZLE2_ADICA</name>
<dbReference type="EC" id="2.3.2.27" evidence="4"/>
<feature type="domain" description="RING-type" evidence="13">
    <location>
        <begin position="41"/>
        <end position="82"/>
    </location>
</feature>
<feature type="transmembrane region" description="Helical" evidence="12">
    <location>
        <begin position="214"/>
        <end position="233"/>
    </location>
</feature>
<gene>
    <name evidence="14" type="ORF">GOP47_0007906</name>
</gene>
<keyword evidence="9" id="KW-0862">Zinc</keyword>
<comment type="catalytic activity">
    <reaction evidence="1">
        <text>S-ubiquitinyl-[E2 ubiquitin-conjugating enzyme]-L-cysteine + [acceptor protein]-L-lysine = [E2 ubiquitin-conjugating enzyme]-L-cysteine + N(6)-ubiquitinyl-[acceptor protein]-L-lysine.</text>
        <dbReference type="EC" id="2.3.2.27"/>
    </reaction>
</comment>
<evidence type="ECO:0000256" key="12">
    <source>
        <dbReference type="SAM" id="Phobius"/>
    </source>
</evidence>
<keyword evidence="8" id="KW-0833">Ubl conjugation pathway</keyword>
<dbReference type="InterPro" id="IPR045103">
    <property type="entry name" value="RNF5/RNF185-like"/>
</dbReference>
<keyword evidence="6" id="KW-0479">Metal-binding</keyword>
<evidence type="ECO:0000256" key="5">
    <source>
        <dbReference type="ARBA" id="ARBA00022679"/>
    </source>
</evidence>
<keyword evidence="15" id="KW-1185">Reference proteome</keyword>
<reference evidence="14" key="1">
    <citation type="submission" date="2021-01" db="EMBL/GenBank/DDBJ databases">
        <title>Adiantum capillus-veneris genome.</title>
        <authorList>
            <person name="Fang Y."/>
            <person name="Liao Q."/>
        </authorList>
    </citation>
    <scope>NUCLEOTIDE SEQUENCE</scope>
    <source>
        <strain evidence="14">H3</strain>
        <tissue evidence="14">Leaf</tissue>
    </source>
</reference>
<evidence type="ECO:0000256" key="6">
    <source>
        <dbReference type="ARBA" id="ARBA00022723"/>
    </source>
</evidence>
<evidence type="ECO:0000256" key="3">
    <source>
        <dbReference type="ARBA" id="ARBA00004906"/>
    </source>
</evidence>
<proteinExistence type="predicted"/>
<dbReference type="GO" id="GO:0006511">
    <property type="term" value="P:ubiquitin-dependent protein catabolic process"/>
    <property type="evidence" value="ECO:0007669"/>
    <property type="project" value="InterPro"/>
</dbReference>
<evidence type="ECO:0000256" key="9">
    <source>
        <dbReference type="ARBA" id="ARBA00022833"/>
    </source>
</evidence>
<dbReference type="Gene3D" id="3.30.40.10">
    <property type="entry name" value="Zinc/RING finger domain, C3HC4 (zinc finger)"/>
    <property type="match status" value="1"/>
</dbReference>
<evidence type="ECO:0000313" key="15">
    <source>
        <dbReference type="Proteomes" id="UP000886520"/>
    </source>
</evidence>
<dbReference type="AlphaFoldDB" id="A0A9D4ZLE2"/>
<keyword evidence="12" id="KW-1133">Transmembrane helix</keyword>
<dbReference type="PROSITE" id="PS50089">
    <property type="entry name" value="ZF_RING_2"/>
    <property type="match status" value="1"/>
</dbReference>
<dbReference type="InterPro" id="IPR001841">
    <property type="entry name" value="Znf_RING"/>
</dbReference>
<evidence type="ECO:0000256" key="11">
    <source>
        <dbReference type="PROSITE-ProRule" id="PRU00175"/>
    </source>
</evidence>
<keyword evidence="5" id="KW-0808">Transferase</keyword>
<dbReference type="Proteomes" id="UP000886520">
    <property type="component" value="Chromosome 7"/>
</dbReference>
<keyword evidence="10 12" id="KW-0472">Membrane</keyword>
<evidence type="ECO:0000256" key="4">
    <source>
        <dbReference type="ARBA" id="ARBA00012483"/>
    </source>
</evidence>
<evidence type="ECO:0000259" key="13">
    <source>
        <dbReference type="PROSITE" id="PS50089"/>
    </source>
</evidence>
<keyword evidence="7 11" id="KW-0863">Zinc-finger</keyword>
<evidence type="ECO:0000256" key="2">
    <source>
        <dbReference type="ARBA" id="ARBA00004308"/>
    </source>
</evidence>
<dbReference type="Pfam" id="PF13639">
    <property type="entry name" value="zf-RING_2"/>
    <property type="match status" value="1"/>
</dbReference>
<evidence type="ECO:0000256" key="7">
    <source>
        <dbReference type="ARBA" id="ARBA00022771"/>
    </source>
</evidence>
<dbReference type="SMART" id="SM00184">
    <property type="entry name" value="RING"/>
    <property type="match status" value="1"/>
</dbReference>
<dbReference type="OrthoDB" id="6270329at2759"/>
<dbReference type="CDD" id="cd16534">
    <property type="entry name" value="RING-HC_RNF5-like"/>
    <property type="match status" value="1"/>
</dbReference>
<dbReference type="GO" id="GO:0008270">
    <property type="term" value="F:zinc ion binding"/>
    <property type="evidence" value="ECO:0007669"/>
    <property type="project" value="UniProtKB-KW"/>
</dbReference>
<evidence type="ECO:0000256" key="10">
    <source>
        <dbReference type="ARBA" id="ARBA00023136"/>
    </source>
</evidence>